<feature type="compositionally biased region" description="Polar residues" evidence="1">
    <location>
        <begin position="81"/>
        <end position="100"/>
    </location>
</feature>
<evidence type="ECO:0000256" key="1">
    <source>
        <dbReference type="SAM" id="MobiDB-lite"/>
    </source>
</evidence>
<feature type="region of interest" description="Disordered" evidence="1">
    <location>
        <begin position="58"/>
        <end position="100"/>
    </location>
</feature>
<feature type="compositionally biased region" description="Basic residues" evidence="1">
    <location>
        <begin position="67"/>
        <end position="80"/>
    </location>
</feature>
<name>A0A6H5HMW7_9HEMI</name>
<sequence>MWRFFILGRRRRADVTATAAASRSTSGTACWPTTPTTTARASSWIGSFSHLAAFAGAIQKQSGGRGPPRRRSAMPNRRRPTQTNDIAANARQANITDSDV</sequence>
<evidence type="ECO:0000313" key="3">
    <source>
        <dbReference type="Proteomes" id="UP000479000"/>
    </source>
</evidence>
<dbReference type="AlphaFoldDB" id="A0A6H5HMW7"/>
<proteinExistence type="predicted"/>
<accession>A0A6H5HMW7</accession>
<reference evidence="2 3" key="1">
    <citation type="submission" date="2020-02" db="EMBL/GenBank/DDBJ databases">
        <authorList>
            <person name="Ferguson B K."/>
        </authorList>
    </citation>
    <scope>NUCLEOTIDE SEQUENCE [LARGE SCALE GENOMIC DNA]</scope>
</reference>
<dbReference type="EMBL" id="CADCXU010034438">
    <property type="protein sequence ID" value="CAB0019704.1"/>
    <property type="molecule type" value="Genomic_DNA"/>
</dbReference>
<feature type="region of interest" description="Disordered" evidence="1">
    <location>
        <begin position="15"/>
        <end position="36"/>
    </location>
</feature>
<keyword evidence="3" id="KW-1185">Reference proteome</keyword>
<organism evidence="2 3">
    <name type="scientific">Nesidiocoris tenuis</name>
    <dbReference type="NCBI Taxonomy" id="355587"/>
    <lineage>
        <taxon>Eukaryota</taxon>
        <taxon>Metazoa</taxon>
        <taxon>Ecdysozoa</taxon>
        <taxon>Arthropoda</taxon>
        <taxon>Hexapoda</taxon>
        <taxon>Insecta</taxon>
        <taxon>Pterygota</taxon>
        <taxon>Neoptera</taxon>
        <taxon>Paraneoptera</taxon>
        <taxon>Hemiptera</taxon>
        <taxon>Heteroptera</taxon>
        <taxon>Panheteroptera</taxon>
        <taxon>Cimicomorpha</taxon>
        <taxon>Miridae</taxon>
        <taxon>Dicyphina</taxon>
        <taxon>Nesidiocoris</taxon>
    </lineage>
</organism>
<protein>
    <submittedName>
        <fullName evidence="2">Uncharacterized protein</fullName>
    </submittedName>
</protein>
<gene>
    <name evidence="2" type="ORF">NTEN_LOCUS23394</name>
</gene>
<dbReference type="Proteomes" id="UP000479000">
    <property type="component" value="Unassembled WGS sequence"/>
</dbReference>
<evidence type="ECO:0000313" key="2">
    <source>
        <dbReference type="EMBL" id="CAB0019704.1"/>
    </source>
</evidence>